<evidence type="ECO:0000256" key="2">
    <source>
        <dbReference type="SAM" id="Phobius"/>
    </source>
</evidence>
<feature type="compositionally biased region" description="Polar residues" evidence="1">
    <location>
        <begin position="35"/>
        <end position="52"/>
    </location>
</feature>
<dbReference type="InterPro" id="IPR007730">
    <property type="entry name" value="SPOR-like_dom"/>
</dbReference>
<evidence type="ECO:0000313" key="4">
    <source>
        <dbReference type="EMBL" id="GAA3955037.1"/>
    </source>
</evidence>
<dbReference type="SUPFAM" id="SSF110997">
    <property type="entry name" value="Sporulation related repeat"/>
    <property type="match status" value="1"/>
</dbReference>
<dbReference type="Gene3D" id="3.30.70.1070">
    <property type="entry name" value="Sporulation related repeat"/>
    <property type="match status" value="1"/>
</dbReference>
<reference evidence="5" key="1">
    <citation type="journal article" date="2019" name="Int. J. Syst. Evol. Microbiol.">
        <title>The Global Catalogue of Microorganisms (GCM) 10K type strain sequencing project: providing services to taxonomists for standard genome sequencing and annotation.</title>
        <authorList>
            <consortium name="The Broad Institute Genomics Platform"/>
            <consortium name="The Broad Institute Genome Sequencing Center for Infectious Disease"/>
            <person name="Wu L."/>
            <person name="Ma J."/>
        </authorList>
    </citation>
    <scope>NUCLEOTIDE SEQUENCE [LARGE SCALE GENOMIC DNA]</scope>
    <source>
        <strain evidence="5">JCM 17555</strain>
    </source>
</reference>
<dbReference type="PANTHER" id="PTHR38687">
    <property type="entry name" value="CELL DIVISION PROTEIN DEDD-RELATED"/>
    <property type="match status" value="1"/>
</dbReference>
<evidence type="ECO:0000259" key="3">
    <source>
        <dbReference type="PROSITE" id="PS51724"/>
    </source>
</evidence>
<dbReference type="PANTHER" id="PTHR38687:SF1">
    <property type="entry name" value="CELL DIVISION PROTEIN DEDD"/>
    <property type="match status" value="1"/>
</dbReference>
<name>A0ABP7NVK7_9GAMM</name>
<organism evidence="4 5">
    <name type="scientific">Allohahella marinimesophila</name>
    <dbReference type="NCBI Taxonomy" id="1054972"/>
    <lineage>
        <taxon>Bacteria</taxon>
        <taxon>Pseudomonadati</taxon>
        <taxon>Pseudomonadota</taxon>
        <taxon>Gammaproteobacteria</taxon>
        <taxon>Oceanospirillales</taxon>
        <taxon>Hahellaceae</taxon>
        <taxon>Allohahella</taxon>
    </lineage>
</organism>
<dbReference type="PROSITE" id="PS51724">
    <property type="entry name" value="SPOR"/>
    <property type="match status" value="1"/>
</dbReference>
<feature type="compositionally biased region" description="Low complexity" evidence="1">
    <location>
        <begin position="148"/>
        <end position="167"/>
    </location>
</feature>
<feature type="compositionally biased region" description="Basic and acidic residues" evidence="1">
    <location>
        <begin position="84"/>
        <end position="94"/>
    </location>
</feature>
<keyword evidence="5" id="KW-1185">Reference proteome</keyword>
<keyword evidence="2" id="KW-1133">Transmembrane helix</keyword>
<feature type="compositionally biased region" description="Basic and acidic residues" evidence="1">
    <location>
        <begin position="105"/>
        <end position="122"/>
    </location>
</feature>
<keyword evidence="2" id="KW-0812">Transmembrane</keyword>
<gene>
    <name evidence="4" type="ORF">GCM10022278_12040</name>
</gene>
<dbReference type="InterPro" id="IPR052521">
    <property type="entry name" value="Cell_div_SPOR-domain"/>
</dbReference>
<comment type="caution">
    <text evidence="4">The sequence shown here is derived from an EMBL/GenBank/DDBJ whole genome shotgun (WGS) entry which is preliminary data.</text>
</comment>
<feature type="region of interest" description="Disordered" evidence="1">
    <location>
        <begin position="30"/>
        <end position="171"/>
    </location>
</feature>
<dbReference type="RefSeq" id="WP_344804319.1">
    <property type="nucleotide sequence ID" value="NZ_BAABBO010000007.1"/>
</dbReference>
<dbReference type="Pfam" id="PF05036">
    <property type="entry name" value="SPOR"/>
    <property type="match status" value="1"/>
</dbReference>
<accession>A0ABP7NVK7</accession>
<dbReference type="InterPro" id="IPR036680">
    <property type="entry name" value="SPOR-like_sf"/>
</dbReference>
<feature type="domain" description="SPOR" evidence="3">
    <location>
        <begin position="168"/>
        <end position="248"/>
    </location>
</feature>
<proteinExistence type="predicted"/>
<sequence>MTSFKTRVIGAVILVSLAIIFVPMLFKSPADQPGQVETPQSDSALRSGSDRTPMTDADPRASQRLEVPPTPEVPEFTIEEPAEPELRYSDRAADLDAGQSAVEARGSDDFEIERPTAGEREPPTPAAEQNAQPASAPREAPAAQPVERTASAPATPRPAAEKPAAPAGSFGEAWSIQVGSFSDQERAQTVRADLQKEGTAAYVQEVQLDNGSTMVRVYAGPMLERSTAEKLKVTLDKKFGVNSLIMRYRPVQP</sequence>
<evidence type="ECO:0000313" key="5">
    <source>
        <dbReference type="Proteomes" id="UP001501337"/>
    </source>
</evidence>
<dbReference type="Proteomes" id="UP001501337">
    <property type="component" value="Unassembled WGS sequence"/>
</dbReference>
<protein>
    <submittedName>
        <fullName evidence="4">SPOR domain-containing protein</fullName>
    </submittedName>
</protein>
<evidence type="ECO:0000256" key="1">
    <source>
        <dbReference type="SAM" id="MobiDB-lite"/>
    </source>
</evidence>
<dbReference type="EMBL" id="BAABBO010000007">
    <property type="protein sequence ID" value="GAA3955037.1"/>
    <property type="molecule type" value="Genomic_DNA"/>
</dbReference>
<feature type="transmembrane region" description="Helical" evidence="2">
    <location>
        <begin position="7"/>
        <end position="26"/>
    </location>
</feature>
<keyword evidence="2" id="KW-0472">Membrane</keyword>